<evidence type="ECO:0000256" key="4">
    <source>
        <dbReference type="ARBA" id="ARBA00022452"/>
    </source>
</evidence>
<reference evidence="19 20" key="1">
    <citation type="submission" date="2018-08" db="EMBL/GenBank/DDBJ databases">
        <title>Acidipila sp. 4G-K13, an acidobacterium isolated from forest soil.</title>
        <authorList>
            <person name="Gao Z.-H."/>
            <person name="Qiu L.-H."/>
        </authorList>
    </citation>
    <scope>NUCLEOTIDE SEQUENCE [LARGE SCALE GENOMIC DNA]</scope>
    <source>
        <strain evidence="19 20">4G-K13</strain>
    </source>
</reference>
<dbReference type="InterPro" id="IPR003715">
    <property type="entry name" value="Poly_export_N"/>
</dbReference>
<evidence type="ECO:0000256" key="11">
    <source>
        <dbReference type="ARBA" id="ARBA00023136"/>
    </source>
</evidence>
<dbReference type="GO" id="GO:0009279">
    <property type="term" value="C:cell outer membrane"/>
    <property type="evidence" value="ECO:0007669"/>
    <property type="project" value="UniProtKB-SubCell"/>
</dbReference>
<dbReference type="Pfam" id="PF10531">
    <property type="entry name" value="SLBB"/>
    <property type="match status" value="1"/>
</dbReference>
<keyword evidence="5" id="KW-0762">Sugar transport</keyword>
<evidence type="ECO:0000256" key="1">
    <source>
        <dbReference type="ARBA" id="ARBA00004571"/>
    </source>
</evidence>
<feature type="domain" description="Polysaccharide export protein N-terminal" evidence="16">
    <location>
        <begin position="62"/>
        <end position="136"/>
    </location>
</feature>
<keyword evidence="20" id="KW-1185">Reference proteome</keyword>
<feature type="domain" description="Soluble ligand binding" evidence="17">
    <location>
        <begin position="144"/>
        <end position="180"/>
    </location>
</feature>
<dbReference type="Gene3D" id="3.10.560.10">
    <property type="entry name" value="Outer membrane lipoprotein wza domain like"/>
    <property type="match status" value="2"/>
</dbReference>
<evidence type="ECO:0000259" key="17">
    <source>
        <dbReference type="Pfam" id="PF10531"/>
    </source>
</evidence>
<comment type="subcellular location">
    <subcellularLocation>
        <location evidence="1">Cell outer membrane</location>
        <topology evidence="1">Multi-pass membrane protein</topology>
    </subcellularLocation>
</comment>
<evidence type="ECO:0000256" key="7">
    <source>
        <dbReference type="ARBA" id="ARBA00022729"/>
    </source>
</evidence>
<keyword evidence="14" id="KW-0449">Lipoprotein</keyword>
<keyword evidence="6" id="KW-0812">Transmembrane</keyword>
<evidence type="ECO:0000256" key="9">
    <source>
        <dbReference type="ARBA" id="ARBA00023065"/>
    </source>
</evidence>
<feature type="domain" description="SLBB" evidence="18">
    <location>
        <begin position="233"/>
        <end position="310"/>
    </location>
</feature>
<proteinExistence type="inferred from homology"/>
<keyword evidence="3" id="KW-0813">Transport</keyword>
<keyword evidence="11" id="KW-0472">Membrane</keyword>
<keyword evidence="13" id="KW-0998">Cell outer membrane</keyword>
<evidence type="ECO:0000256" key="6">
    <source>
        <dbReference type="ARBA" id="ARBA00022692"/>
    </source>
</evidence>
<evidence type="ECO:0000256" key="5">
    <source>
        <dbReference type="ARBA" id="ARBA00022597"/>
    </source>
</evidence>
<evidence type="ECO:0000256" key="2">
    <source>
        <dbReference type="ARBA" id="ARBA00009450"/>
    </source>
</evidence>
<feature type="signal peptide" evidence="15">
    <location>
        <begin position="1"/>
        <end position="25"/>
    </location>
</feature>
<dbReference type="GO" id="GO:0006811">
    <property type="term" value="P:monoatomic ion transport"/>
    <property type="evidence" value="ECO:0007669"/>
    <property type="project" value="UniProtKB-KW"/>
</dbReference>
<feature type="chain" id="PRO_5016704654" evidence="15">
    <location>
        <begin position="26"/>
        <end position="340"/>
    </location>
</feature>
<dbReference type="AlphaFoldDB" id="A0A372IR45"/>
<keyword evidence="12" id="KW-0564">Palmitate</keyword>
<evidence type="ECO:0000313" key="20">
    <source>
        <dbReference type="Proteomes" id="UP000264702"/>
    </source>
</evidence>
<dbReference type="Pfam" id="PF02563">
    <property type="entry name" value="Poly_export"/>
    <property type="match status" value="1"/>
</dbReference>
<keyword evidence="4" id="KW-1134">Transmembrane beta strand</keyword>
<dbReference type="PANTHER" id="PTHR33619:SF3">
    <property type="entry name" value="POLYSACCHARIDE EXPORT PROTEIN GFCE-RELATED"/>
    <property type="match status" value="1"/>
</dbReference>
<evidence type="ECO:0000256" key="8">
    <source>
        <dbReference type="ARBA" id="ARBA00023047"/>
    </source>
</evidence>
<dbReference type="GO" id="GO:0046930">
    <property type="term" value="C:pore complex"/>
    <property type="evidence" value="ECO:0007669"/>
    <property type="project" value="UniProtKB-KW"/>
</dbReference>
<dbReference type="EMBL" id="QVQT01000002">
    <property type="protein sequence ID" value="RFU17392.1"/>
    <property type="molecule type" value="Genomic_DNA"/>
</dbReference>
<comment type="similarity">
    <text evidence="2">Belongs to the BexD/CtrA/VexA family.</text>
</comment>
<keyword evidence="9" id="KW-0406">Ion transport</keyword>
<dbReference type="RefSeq" id="WP_117298140.1">
    <property type="nucleotide sequence ID" value="NZ_QVQT02000002.1"/>
</dbReference>
<keyword evidence="7 15" id="KW-0732">Signal</keyword>
<dbReference type="Pfam" id="PF22461">
    <property type="entry name" value="SLBB_2"/>
    <property type="match status" value="1"/>
</dbReference>
<accession>A0A372IR45</accession>
<organism evidence="19 20">
    <name type="scientific">Paracidobacterium acidisoli</name>
    <dbReference type="NCBI Taxonomy" id="2303751"/>
    <lineage>
        <taxon>Bacteria</taxon>
        <taxon>Pseudomonadati</taxon>
        <taxon>Acidobacteriota</taxon>
        <taxon>Terriglobia</taxon>
        <taxon>Terriglobales</taxon>
        <taxon>Acidobacteriaceae</taxon>
        <taxon>Paracidobacterium</taxon>
    </lineage>
</organism>
<gene>
    <name evidence="19" type="ORF">D0Y96_04310</name>
</gene>
<dbReference type="OrthoDB" id="9808421at2"/>
<dbReference type="Proteomes" id="UP000264702">
    <property type="component" value="Unassembled WGS sequence"/>
</dbReference>
<evidence type="ECO:0000256" key="12">
    <source>
        <dbReference type="ARBA" id="ARBA00023139"/>
    </source>
</evidence>
<dbReference type="InterPro" id="IPR019554">
    <property type="entry name" value="Soluble_ligand-bd"/>
</dbReference>
<evidence type="ECO:0000256" key="15">
    <source>
        <dbReference type="SAM" id="SignalP"/>
    </source>
</evidence>
<keyword evidence="8" id="KW-0625">Polysaccharide transport</keyword>
<dbReference type="GO" id="GO:0015159">
    <property type="term" value="F:polysaccharide transmembrane transporter activity"/>
    <property type="evidence" value="ECO:0007669"/>
    <property type="project" value="InterPro"/>
</dbReference>
<protein>
    <submittedName>
        <fullName evidence="19">Polysaccharide export protein</fullName>
    </submittedName>
</protein>
<keyword evidence="10" id="KW-0626">Porin</keyword>
<evidence type="ECO:0000313" key="19">
    <source>
        <dbReference type="EMBL" id="RFU17392.1"/>
    </source>
</evidence>
<evidence type="ECO:0000256" key="3">
    <source>
        <dbReference type="ARBA" id="ARBA00022448"/>
    </source>
</evidence>
<dbReference type="PANTHER" id="PTHR33619">
    <property type="entry name" value="POLYSACCHARIDE EXPORT PROTEIN GFCE-RELATED"/>
    <property type="match status" value="1"/>
</dbReference>
<sequence>MKHAYSSIPVCMALLLGLSPAGMRAQQTPAQAVPVSTTGAKPAADPQLKISPLRQLQEFEPAADAQYQIGAGDTIDLYVAGHPELSHPYTVGPDGRITLQIAGSVTVVNMTRDIAAKAVADALSAYYTSPAVTIGVEKYGSNTIMVFGAVQHPGVLDYEGTPPTLLDAIARAGMTTVPGSKDGLPERCMIYRGNDQAVTVELKQLLTSGNPLSDIRLRRGDMVFIPIQQQQFISVLGEVLRPGPVPLTGDLDLKMAITDAGGLGEGAGSNPTIHIAQTATNKEITISFHQLMKPGGGNEIKLQPGDMVFIPKSGFYKLTYLVSKISPVATMVSLGALAAP</sequence>
<evidence type="ECO:0000259" key="16">
    <source>
        <dbReference type="Pfam" id="PF02563"/>
    </source>
</evidence>
<evidence type="ECO:0000256" key="14">
    <source>
        <dbReference type="ARBA" id="ARBA00023288"/>
    </source>
</evidence>
<evidence type="ECO:0000256" key="13">
    <source>
        <dbReference type="ARBA" id="ARBA00023237"/>
    </source>
</evidence>
<dbReference type="InterPro" id="IPR049712">
    <property type="entry name" value="Poly_export"/>
</dbReference>
<dbReference type="InterPro" id="IPR054765">
    <property type="entry name" value="SLBB_dom"/>
</dbReference>
<evidence type="ECO:0000259" key="18">
    <source>
        <dbReference type="Pfam" id="PF22461"/>
    </source>
</evidence>
<comment type="caution">
    <text evidence="19">The sequence shown here is derived from an EMBL/GenBank/DDBJ whole genome shotgun (WGS) entry which is preliminary data.</text>
</comment>
<evidence type="ECO:0000256" key="10">
    <source>
        <dbReference type="ARBA" id="ARBA00023114"/>
    </source>
</evidence>
<dbReference type="GO" id="GO:0015288">
    <property type="term" value="F:porin activity"/>
    <property type="evidence" value="ECO:0007669"/>
    <property type="project" value="UniProtKB-KW"/>
</dbReference>
<name>A0A372IR45_9BACT</name>